<accession>A0AAD5VH56</accession>
<comment type="caution">
    <text evidence="2">The sequence shown here is derived from an EMBL/GenBank/DDBJ whole genome shotgun (WGS) entry which is preliminary data.</text>
</comment>
<dbReference type="EMBL" id="JANIEX010001576">
    <property type="protein sequence ID" value="KAJ3556457.1"/>
    <property type="molecule type" value="Genomic_DNA"/>
</dbReference>
<dbReference type="AlphaFoldDB" id="A0AAD5VH56"/>
<sequence>MVGANYMGGRRNAVKARTRDKFGKAQKEFFGRRRLNLLSKGLGVQPRFGFGENIHGGAKSSRSTAARASIDLNHAKKAMSAWEDDAPSSEAMNSTSSGSRKPKRDDVSNLAASSSSPTLSKGSTTATSSASSASVRTKSKLLQQLDLLERELIRV</sequence>
<feature type="region of interest" description="Disordered" evidence="1">
    <location>
        <begin position="76"/>
        <end position="137"/>
    </location>
</feature>
<name>A0AAD5VH56_9AGAR</name>
<dbReference type="Proteomes" id="UP001213000">
    <property type="component" value="Unassembled WGS sequence"/>
</dbReference>
<evidence type="ECO:0000256" key="1">
    <source>
        <dbReference type="SAM" id="MobiDB-lite"/>
    </source>
</evidence>
<keyword evidence="3" id="KW-1185">Reference proteome</keyword>
<feature type="compositionally biased region" description="Low complexity" evidence="1">
    <location>
        <begin position="113"/>
        <end position="134"/>
    </location>
</feature>
<evidence type="ECO:0000313" key="2">
    <source>
        <dbReference type="EMBL" id="KAJ3556457.1"/>
    </source>
</evidence>
<reference evidence="2" key="1">
    <citation type="submission" date="2022-07" db="EMBL/GenBank/DDBJ databases">
        <title>Genome Sequence of Leucocoprinus birnbaumii.</title>
        <authorList>
            <person name="Buettner E."/>
        </authorList>
    </citation>
    <scope>NUCLEOTIDE SEQUENCE</scope>
    <source>
        <strain evidence="2">VT141</strain>
    </source>
</reference>
<organism evidence="2 3">
    <name type="scientific">Leucocoprinus birnbaumii</name>
    <dbReference type="NCBI Taxonomy" id="56174"/>
    <lineage>
        <taxon>Eukaryota</taxon>
        <taxon>Fungi</taxon>
        <taxon>Dikarya</taxon>
        <taxon>Basidiomycota</taxon>
        <taxon>Agaricomycotina</taxon>
        <taxon>Agaricomycetes</taxon>
        <taxon>Agaricomycetidae</taxon>
        <taxon>Agaricales</taxon>
        <taxon>Agaricineae</taxon>
        <taxon>Agaricaceae</taxon>
        <taxon>Leucocoprinus</taxon>
    </lineage>
</organism>
<feature type="compositionally biased region" description="Polar residues" evidence="1">
    <location>
        <begin position="90"/>
        <end position="99"/>
    </location>
</feature>
<protein>
    <submittedName>
        <fullName evidence="2">Uncharacterized protein</fullName>
    </submittedName>
</protein>
<proteinExistence type="predicted"/>
<evidence type="ECO:0000313" key="3">
    <source>
        <dbReference type="Proteomes" id="UP001213000"/>
    </source>
</evidence>
<gene>
    <name evidence="2" type="ORF">NP233_g11975</name>
</gene>